<organism evidence="2 3">
    <name type="scientific">Linum tenue</name>
    <dbReference type="NCBI Taxonomy" id="586396"/>
    <lineage>
        <taxon>Eukaryota</taxon>
        <taxon>Viridiplantae</taxon>
        <taxon>Streptophyta</taxon>
        <taxon>Embryophyta</taxon>
        <taxon>Tracheophyta</taxon>
        <taxon>Spermatophyta</taxon>
        <taxon>Magnoliopsida</taxon>
        <taxon>eudicotyledons</taxon>
        <taxon>Gunneridae</taxon>
        <taxon>Pentapetalae</taxon>
        <taxon>rosids</taxon>
        <taxon>fabids</taxon>
        <taxon>Malpighiales</taxon>
        <taxon>Linaceae</taxon>
        <taxon>Linum</taxon>
    </lineage>
</organism>
<dbReference type="EMBL" id="CAMGYJ010000005">
    <property type="protein sequence ID" value="CAI0422060.1"/>
    <property type="molecule type" value="Genomic_DNA"/>
</dbReference>
<name>A0AAV0KIK3_9ROSI</name>
<protein>
    <submittedName>
        <fullName evidence="2">Uncharacterized protein</fullName>
    </submittedName>
</protein>
<sequence length="203" mass="21575">IAALCPHCGDARRPCSCGACSSTSSNTAEPSLRRSRSLAVAIPFLRSSTNRHPPPAAASDKAAPTPAPAFWAILKGGGASAKKKDDVAAAGEEEDGEQLRRMTMRKSRSVAVTSADAGRSSWKGSGGGRGWHFPSPMKVFRQSKSSARGGGGLIFGSDGYNSRARLQIQRGLQLRSVSDTLVLSLSSLILIFIYFQEYNSRIF</sequence>
<proteinExistence type="predicted"/>
<evidence type="ECO:0000256" key="1">
    <source>
        <dbReference type="SAM" id="MobiDB-lite"/>
    </source>
</evidence>
<dbReference type="AlphaFoldDB" id="A0AAV0KIK3"/>
<reference evidence="2" key="1">
    <citation type="submission" date="2022-08" db="EMBL/GenBank/DDBJ databases">
        <authorList>
            <person name="Gutierrez-Valencia J."/>
        </authorList>
    </citation>
    <scope>NUCLEOTIDE SEQUENCE</scope>
</reference>
<feature type="non-terminal residue" evidence="2">
    <location>
        <position position="1"/>
    </location>
</feature>
<accession>A0AAV0KIK3</accession>
<dbReference type="PANTHER" id="PTHR34197:SF2">
    <property type="entry name" value="OS04G0591300 PROTEIN"/>
    <property type="match status" value="1"/>
</dbReference>
<evidence type="ECO:0000313" key="3">
    <source>
        <dbReference type="Proteomes" id="UP001154282"/>
    </source>
</evidence>
<feature type="region of interest" description="Disordered" evidence="1">
    <location>
        <begin position="84"/>
        <end position="127"/>
    </location>
</feature>
<gene>
    <name evidence="2" type="ORF">LITE_LOCUS19002</name>
</gene>
<dbReference type="PANTHER" id="PTHR34197">
    <property type="entry name" value="OS04G0591300 PROTEIN"/>
    <property type="match status" value="1"/>
</dbReference>
<keyword evidence="3" id="KW-1185">Reference proteome</keyword>
<dbReference type="Proteomes" id="UP001154282">
    <property type="component" value="Unassembled WGS sequence"/>
</dbReference>
<evidence type="ECO:0000313" key="2">
    <source>
        <dbReference type="EMBL" id="CAI0422060.1"/>
    </source>
</evidence>
<comment type="caution">
    <text evidence="2">The sequence shown here is derived from an EMBL/GenBank/DDBJ whole genome shotgun (WGS) entry which is preliminary data.</text>
</comment>